<accession>A0A061I6X5</accession>
<dbReference type="Proteomes" id="UP000030759">
    <property type="component" value="Unassembled WGS sequence"/>
</dbReference>
<dbReference type="GO" id="GO:0031418">
    <property type="term" value="F:L-ascorbic acid binding"/>
    <property type="evidence" value="ECO:0007669"/>
    <property type="project" value="UniProtKB-KW"/>
</dbReference>
<keyword evidence="2" id="KW-0847">Vitamin C</keyword>
<dbReference type="PANTHER" id="PTHR10869">
    <property type="entry name" value="PROLYL 4-HYDROXYLASE ALPHA SUBUNIT"/>
    <property type="match status" value="1"/>
</dbReference>
<dbReference type="AlphaFoldDB" id="A0A061I6X5"/>
<evidence type="ECO:0000256" key="2">
    <source>
        <dbReference type="ARBA" id="ARBA00022896"/>
    </source>
</evidence>
<organism evidence="4 5">
    <name type="scientific">Cricetulus griseus</name>
    <name type="common">Chinese hamster</name>
    <name type="synonym">Cricetulus barabensis griseus</name>
    <dbReference type="NCBI Taxonomy" id="10029"/>
    <lineage>
        <taxon>Eukaryota</taxon>
        <taxon>Metazoa</taxon>
        <taxon>Chordata</taxon>
        <taxon>Craniata</taxon>
        <taxon>Vertebrata</taxon>
        <taxon>Euteleostomi</taxon>
        <taxon>Mammalia</taxon>
        <taxon>Eutheria</taxon>
        <taxon>Euarchontoglires</taxon>
        <taxon>Glires</taxon>
        <taxon>Rodentia</taxon>
        <taxon>Myomorpha</taxon>
        <taxon>Muroidea</taxon>
        <taxon>Cricetidae</taxon>
        <taxon>Cricetinae</taxon>
        <taxon>Cricetulus</taxon>
    </lineage>
</organism>
<evidence type="ECO:0000256" key="3">
    <source>
        <dbReference type="ARBA" id="ARBA00023004"/>
    </source>
</evidence>
<gene>
    <name evidence="4" type="ORF">H671_3g10420</name>
</gene>
<keyword evidence="3" id="KW-0408">Iron</keyword>
<evidence type="ECO:0000313" key="4">
    <source>
        <dbReference type="EMBL" id="ERE78358.1"/>
    </source>
</evidence>
<dbReference type="EC" id="1.14.11.2" evidence="4"/>
<dbReference type="Gene3D" id="2.60.120.620">
    <property type="entry name" value="q2cbj1_9rhob like domain"/>
    <property type="match status" value="1"/>
</dbReference>
<evidence type="ECO:0000256" key="1">
    <source>
        <dbReference type="ARBA" id="ARBA00022723"/>
    </source>
</evidence>
<reference evidence="5" key="1">
    <citation type="journal article" date="2013" name="Nat. Biotechnol.">
        <title>Chinese hamster genome sequenced from sorted chromosomes.</title>
        <authorList>
            <person name="Brinkrolf K."/>
            <person name="Rupp O."/>
            <person name="Laux H."/>
            <person name="Kollin F."/>
            <person name="Ernst W."/>
            <person name="Linke B."/>
            <person name="Kofler R."/>
            <person name="Romand S."/>
            <person name="Hesse F."/>
            <person name="Budach W.E."/>
            <person name="Galosy S."/>
            <person name="Muller D."/>
            <person name="Noll T."/>
            <person name="Wienberg J."/>
            <person name="Jostock T."/>
            <person name="Leonard M."/>
            <person name="Grillari J."/>
            <person name="Tauch A."/>
            <person name="Goesmann A."/>
            <person name="Helk B."/>
            <person name="Mott J.E."/>
            <person name="Puhler A."/>
            <person name="Borth N."/>
        </authorList>
    </citation>
    <scope>NUCLEOTIDE SEQUENCE [LARGE SCALE GENOMIC DNA]</scope>
    <source>
        <strain evidence="5">17A/GY</strain>
    </source>
</reference>
<dbReference type="GO" id="GO:0005783">
    <property type="term" value="C:endoplasmic reticulum"/>
    <property type="evidence" value="ECO:0007669"/>
    <property type="project" value="TreeGrafter"/>
</dbReference>
<keyword evidence="4" id="KW-0560">Oxidoreductase</keyword>
<evidence type="ECO:0000313" key="5">
    <source>
        <dbReference type="Proteomes" id="UP000030759"/>
    </source>
</evidence>
<dbReference type="PANTHER" id="PTHR10869:SF244">
    <property type="entry name" value="PROLYL 4-HYDROXYLASE SUBUNIT ALPHA-2"/>
    <property type="match status" value="1"/>
</dbReference>
<dbReference type="EMBL" id="KE673109">
    <property type="protein sequence ID" value="ERE78358.1"/>
    <property type="molecule type" value="Genomic_DNA"/>
</dbReference>
<keyword evidence="1" id="KW-0479">Metal-binding</keyword>
<dbReference type="GO" id="GO:0004656">
    <property type="term" value="F:procollagen-proline 4-dioxygenase activity"/>
    <property type="evidence" value="ECO:0007669"/>
    <property type="project" value="UniProtKB-EC"/>
</dbReference>
<dbReference type="GO" id="GO:0046872">
    <property type="term" value="F:metal ion binding"/>
    <property type="evidence" value="ECO:0007669"/>
    <property type="project" value="UniProtKB-KW"/>
</dbReference>
<dbReference type="InterPro" id="IPR045054">
    <property type="entry name" value="P4HA-like"/>
</dbReference>
<proteinExistence type="predicted"/>
<sequence>MQSELCFLYVNQQQGAWSNSGQGAADEVNERKLIFMCYYECITALKQMAVMVGNVHNHSIQDPSTDPALLIEYQVLKQLNAGDEATITQYLVLDFLPERDVYETPCCGEGIQLMPQRQKKLFYSYHHGNREPQLLIVPFKEEDEWDSLHINRYYGMMLDEEMKRIKAIMKPKIAQATVHDPKTGALTVASYRVPQSSWLDEDDDHVVAQADTWIQNIIGLTMKTVELLQVENYGTGGQYKPQFDFSRRPLDSSLKMERNGLATFLN</sequence>
<name>A0A061I6X5_CRIGR</name>
<protein>
    <submittedName>
        <fullName evidence="4">Prolyl 4-hydroxylase subunit alpha-2 isoform 2</fullName>
        <ecNumber evidence="4">1.14.11.2</ecNumber>
    </submittedName>
</protein>